<organism evidence="10 11">
    <name type="scientific">Halteria grandinella</name>
    <dbReference type="NCBI Taxonomy" id="5974"/>
    <lineage>
        <taxon>Eukaryota</taxon>
        <taxon>Sar</taxon>
        <taxon>Alveolata</taxon>
        <taxon>Ciliophora</taxon>
        <taxon>Intramacronucleata</taxon>
        <taxon>Spirotrichea</taxon>
        <taxon>Stichotrichia</taxon>
        <taxon>Sporadotrichida</taxon>
        <taxon>Halteriidae</taxon>
        <taxon>Halteria</taxon>
    </lineage>
</organism>
<dbReference type="SMART" id="SM00450">
    <property type="entry name" value="RHOD"/>
    <property type="match status" value="1"/>
</dbReference>
<dbReference type="PRINTS" id="PR00716">
    <property type="entry name" value="MPIPHPHTASE"/>
</dbReference>
<dbReference type="Gene3D" id="3.40.250.10">
    <property type="entry name" value="Rhodanese-like domain"/>
    <property type="match status" value="1"/>
</dbReference>
<evidence type="ECO:0000259" key="9">
    <source>
        <dbReference type="PROSITE" id="PS50206"/>
    </source>
</evidence>
<evidence type="ECO:0000313" key="10">
    <source>
        <dbReference type="EMBL" id="TNV87351.1"/>
    </source>
</evidence>
<name>A0A8J8TAF3_HALGN</name>
<dbReference type="EC" id="3.1.3.48" evidence="2"/>
<dbReference type="FunFam" id="3.40.250.10:FF:000021">
    <property type="entry name" value="M-phase inducer phosphatase cdc-25.2"/>
    <property type="match status" value="1"/>
</dbReference>
<keyword evidence="11" id="KW-1185">Reference proteome</keyword>
<dbReference type="GO" id="GO:0005634">
    <property type="term" value="C:nucleus"/>
    <property type="evidence" value="ECO:0007669"/>
    <property type="project" value="TreeGrafter"/>
</dbReference>
<evidence type="ECO:0000256" key="6">
    <source>
        <dbReference type="ARBA" id="ARBA00022912"/>
    </source>
</evidence>
<evidence type="ECO:0000256" key="4">
    <source>
        <dbReference type="ARBA" id="ARBA00022776"/>
    </source>
</evidence>
<evidence type="ECO:0000256" key="1">
    <source>
        <dbReference type="ARBA" id="ARBA00011065"/>
    </source>
</evidence>
<comment type="similarity">
    <text evidence="1">Belongs to the MPI phosphatase family.</text>
</comment>
<dbReference type="PANTHER" id="PTHR10828">
    <property type="entry name" value="M-PHASE INDUCER PHOSPHATASE DUAL SPECIFICITY PHOSPHATASE CDC25"/>
    <property type="match status" value="1"/>
</dbReference>
<evidence type="ECO:0000313" key="11">
    <source>
        <dbReference type="Proteomes" id="UP000785679"/>
    </source>
</evidence>
<proteinExistence type="inferred from homology"/>
<evidence type="ECO:0000256" key="7">
    <source>
        <dbReference type="ARBA" id="ARBA00023306"/>
    </source>
</evidence>
<reference evidence="10" key="1">
    <citation type="submission" date="2019-06" db="EMBL/GenBank/DDBJ databases">
        <authorList>
            <person name="Zheng W."/>
        </authorList>
    </citation>
    <scope>NUCLEOTIDE SEQUENCE</scope>
    <source>
        <strain evidence="10">QDHG01</strain>
    </source>
</reference>
<evidence type="ECO:0000256" key="8">
    <source>
        <dbReference type="ARBA" id="ARBA00051722"/>
    </source>
</evidence>
<dbReference type="PROSITE" id="PS50206">
    <property type="entry name" value="RHODANESE_3"/>
    <property type="match status" value="1"/>
</dbReference>
<dbReference type="OrthoDB" id="310744at2759"/>
<evidence type="ECO:0000256" key="3">
    <source>
        <dbReference type="ARBA" id="ARBA00022618"/>
    </source>
</evidence>
<dbReference type="GO" id="GO:0004725">
    <property type="term" value="F:protein tyrosine phosphatase activity"/>
    <property type="evidence" value="ECO:0007669"/>
    <property type="project" value="UniProtKB-EC"/>
</dbReference>
<comment type="catalytic activity">
    <reaction evidence="8">
        <text>O-phospho-L-tyrosyl-[protein] + H2O = L-tyrosyl-[protein] + phosphate</text>
        <dbReference type="Rhea" id="RHEA:10684"/>
        <dbReference type="Rhea" id="RHEA-COMP:10136"/>
        <dbReference type="Rhea" id="RHEA-COMP:20101"/>
        <dbReference type="ChEBI" id="CHEBI:15377"/>
        <dbReference type="ChEBI" id="CHEBI:43474"/>
        <dbReference type="ChEBI" id="CHEBI:46858"/>
        <dbReference type="ChEBI" id="CHEBI:61978"/>
        <dbReference type="EC" id="3.1.3.48"/>
    </reaction>
</comment>
<dbReference type="PANTHER" id="PTHR10828:SF17">
    <property type="entry name" value="PROTEIN-TYROSINE-PHOSPHATASE"/>
    <property type="match status" value="1"/>
</dbReference>
<keyword evidence="6" id="KW-0904">Protein phosphatase</keyword>
<feature type="domain" description="Rhodanese" evidence="9">
    <location>
        <begin position="29"/>
        <end position="137"/>
    </location>
</feature>
<dbReference type="EMBL" id="RRYP01000487">
    <property type="protein sequence ID" value="TNV87351.1"/>
    <property type="molecule type" value="Genomic_DNA"/>
</dbReference>
<dbReference type="InterPro" id="IPR036873">
    <property type="entry name" value="Rhodanese-like_dom_sf"/>
</dbReference>
<keyword evidence="3" id="KW-0132">Cell division</keyword>
<evidence type="ECO:0000256" key="2">
    <source>
        <dbReference type="ARBA" id="ARBA00013064"/>
    </source>
</evidence>
<dbReference type="GO" id="GO:0000086">
    <property type="term" value="P:G2/M transition of mitotic cell cycle"/>
    <property type="evidence" value="ECO:0007669"/>
    <property type="project" value="TreeGrafter"/>
</dbReference>
<protein>
    <recommendedName>
        <fullName evidence="2">protein-tyrosine-phosphatase</fullName>
        <ecNumber evidence="2">3.1.3.48</ecNumber>
    </recommendedName>
</protein>
<dbReference type="AlphaFoldDB" id="A0A8J8TAF3"/>
<dbReference type="Proteomes" id="UP000785679">
    <property type="component" value="Unassembled WGS sequence"/>
</dbReference>
<gene>
    <name evidence="10" type="ORF">FGO68_gene3243</name>
</gene>
<sequence>MIEEPRNIGKNSITHSTLANILEVQRDQANSPILIVDCRFNYEFEGGHIRNAVNINDPKQMQALFFKDRETVERLMKTIVIFHCEFSQKRGPAMYQALRELDRRLHLHCYPQLFFTEIYILEGGYKQFHESQPQHCEGGYVPMADKNYKVDCREKFHDHKVQYKEFEINKREAFLISQKDPMGNIDSQEE</sequence>
<dbReference type="SUPFAM" id="SSF52821">
    <property type="entry name" value="Rhodanese/Cell cycle control phosphatase"/>
    <property type="match status" value="1"/>
</dbReference>
<dbReference type="GO" id="GO:0010971">
    <property type="term" value="P:positive regulation of G2/M transition of mitotic cell cycle"/>
    <property type="evidence" value="ECO:0007669"/>
    <property type="project" value="TreeGrafter"/>
</dbReference>
<keyword evidence="7" id="KW-0131">Cell cycle</keyword>
<comment type="caution">
    <text evidence="10">The sequence shown here is derived from an EMBL/GenBank/DDBJ whole genome shotgun (WGS) entry which is preliminary data.</text>
</comment>
<dbReference type="InterPro" id="IPR001763">
    <property type="entry name" value="Rhodanese-like_dom"/>
</dbReference>
<keyword evidence="5" id="KW-0378">Hydrolase</keyword>
<dbReference type="GO" id="GO:0051301">
    <property type="term" value="P:cell division"/>
    <property type="evidence" value="ECO:0007669"/>
    <property type="project" value="UniProtKB-KW"/>
</dbReference>
<dbReference type="GO" id="GO:0110032">
    <property type="term" value="P:positive regulation of G2/MI transition of meiotic cell cycle"/>
    <property type="evidence" value="ECO:0007669"/>
    <property type="project" value="TreeGrafter"/>
</dbReference>
<accession>A0A8J8TAF3</accession>
<dbReference type="GO" id="GO:0005737">
    <property type="term" value="C:cytoplasm"/>
    <property type="evidence" value="ECO:0007669"/>
    <property type="project" value="TreeGrafter"/>
</dbReference>
<keyword evidence="4" id="KW-0498">Mitosis</keyword>
<dbReference type="InterPro" id="IPR000751">
    <property type="entry name" value="MPI_Phosphatase"/>
</dbReference>
<dbReference type="Pfam" id="PF00581">
    <property type="entry name" value="Rhodanese"/>
    <property type="match status" value="1"/>
</dbReference>
<evidence type="ECO:0000256" key="5">
    <source>
        <dbReference type="ARBA" id="ARBA00022801"/>
    </source>
</evidence>